<dbReference type="Gene3D" id="3.40.710.10">
    <property type="entry name" value="DD-peptidase/beta-lactamase superfamily"/>
    <property type="match status" value="1"/>
</dbReference>
<feature type="domain" description="Peptidase S11 D-alanyl-D-alanine carboxypeptidase A N-terminal" evidence="11">
    <location>
        <begin position="99"/>
        <end position="326"/>
    </location>
</feature>
<keyword evidence="10" id="KW-1133">Transmembrane helix</keyword>
<feature type="transmembrane region" description="Helical" evidence="10">
    <location>
        <begin position="41"/>
        <end position="61"/>
    </location>
</feature>
<dbReference type="GO" id="GO:0006508">
    <property type="term" value="P:proteolysis"/>
    <property type="evidence" value="ECO:0007669"/>
    <property type="project" value="InterPro"/>
</dbReference>
<keyword evidence="6" id="KW-0961">Cell wall biogenesis/degradation</keyword>
<evidence type="ECO:0000256" key="3">
    <source>
        <dbReference type="ARBA" id="ARBA00022801"/>
    </source>
</evidence>
<organism evidence="12 13">
    <name type="scientific">candidate division WWE3 bacterium RIFCSPLOWO2_12_FULL_36_10</name>
    <dbReference type="NCBI Taxonomy" id="1802630"/>
    <lineage>
        <taxon>Bacteria</taxon>
        <taxon>Katanobacteria</taxon>
    </lineage>
</organism>
<dbReference type="GO" id="GO:0071555">
    <property type="term" value="P:cell wall organization"/>
    <property type="evidence" value="ECO:0007669"/>
    <property type="project" value="UniProtKB-KW"/>
</dbReference>
<evidence type="ECO:0000256" key="7">
    <source>
        <dbReference type="PIRSR" id="PIRSR618044-1"/>
    </source>
</evidence>
<accession>A0A1F4VHJ1</accession>
<reference evidence="12 13" key="1">
    <citation type="journal article" date="2016" name="Nat. Commun.">
        <title>Thousands of microbial genomes shed light on interconnected biogeochemical processes in an aquifer system.</title>
        <authorList>
            <person name="Anantharaman K."/>
            <person name="Brown C.T."/>
            <person name="Hug L.A."/>
            <person name="Sharon I."/>
            <person name="Castelle C.J."/>
            <person name="Probst A.J."/>
            <person name="Thomas B.C."/>
            <person name="Singh A."/>
            <person name="Wilkins M.J."/>
            <person name="Karaoz U."/>
            <person name="Brodie E.L."/>
            <person name="Williams K.H."/>
            <person name="Hubbard S.S."/>
            <person name="Banfield J.F."/>
        </authorList>
    </citation>
    <scope>NUCLEOTIDE SEQUENCE [LARGE SCALE GENOMIC DNA]</scope>
</reference>
<evidence type="ECO:0000256" key="10">
    <source>
        <dbReference type="SAM" id="Phobius"/>
    </source>
</evidence>
<feature type="active site" description="Proton acceptor" evidence="7">
    <location>
        <position position="137"/>
    </location>
</feature>
<keyword evidence="5" id="KW-0573">Peptidoglycan synthesis</keyword>
<dbReference type="InterPro" id="IPR012338">
    <property type="entry name" value="Beta-lactam/transpept-like"/>
</dbReference>
<dbReference type="STRING" id="1802630.A3H26_00240"/>
<keyword evidence="4" id="KW-0133">Cell shape</keyword>
<dbReference type="PANTHER" id="PTHR21581:SF6">
    <property type="entry name" value="TRAFFICKING PROTEIN PARTICLE COMPLEX SUBUNIT 12"/>
    <property type="match status" value="1"/>
</dbReference>
<feature type="active site" evidence="7">
    <location>
        <position position="189"/>
    </location>
</feature>
<feature type="binding site" evidence="8">
    <location>
        <position position="297"/>
    </location>
    <ligand>
        <name>substrate</name>
    </ligand>
</feature>
<evidence type="ECO:0000259" key="11">
    <source>
        <dbReference type="Pfam" id="PF00768"/>
    </source>
</evidence>
<protein>
    <recommendedName>
        <fullName evidence="11">Peptidase S11 D-alanyl-D-alanine carboxypeptidase A N-terminal domain-containing protein</fullName>
    </recommendedName>
</protein>
<name>A0A1F4VHJ1_UNCKA</name>
<evidence type="ECO:0000256" key="2">
    <source>
        <dbReference type="ARBA" id="ARBA00022729"/>
    </source>
</evidence>
<dbReference type="Pfam" id="PF00768">
    <property type="entry name" value="Peptidase_S11"/>
    <property type="match status" value="1"/>
</dbReference>
<comment type="caution">
    <text evidence="12">The sequence shown here is derived from an EMBL/GenBank/DDBJ whole genome shotgun (WGS) entry which is preliminary data.</text>
</comment>
<dbReference type="InterPro" id="IPR001967">
    <property type="entry name" value="Peptidase_S11_N"/>
</dbReference>
<sequence length="347" mass="38378">MNLSNNQKIKIYCLIVFAKIIYFVEILGSLPALLLKSSARGLIYSVVFISILSGIAINLNWSKYFDTSKIFGFYASSRPLVLGASTSKTFEVLPHLVKSEDFPEVSSKSILAIEYNTGKILYENNKDEKLPPASTTKLMTALVALDLYKTSEIVTVPSFCTNLDTQKAGYLSGETDNVDNLLKTLLIYSSGDAACALGVGKVTYTDFVDLMNKKALSLGMNNTHFTNPVGLDAENGDNYSSADDLTKLAKEVLKHILLKENVGTREITLKSPTTRNSRQIRSTNDLLWNLPGTVGIKTGRTYAAGEVLIYEYRAEGKDIIIVVMGSLDRFTDTKKVLEWILLSYSWL</sequence>
<keyword evidence="10" id="KW-0472">Membrane</keyword>
<evidence type="ECO:0000256" key="6">
    <source>
        <dbReference type="ARBA" id="ARBA00023316"/>
    </source>
</evidence>
<dbReference type="PRINTS" id="PR00725">
    <property type="entry name" value="DADACBPTASE1"/>
</dbReference>
<keyword evidence="10" id="KW-0812">Transmembrane</keyword>
<keyword evidence="3" id="KW-0378">Hydrolase</keyword>
<dbReference type="SUPFAM" id="SSF56601">
    <property type="entry name" value="beta-lactamase/transpeptidase-like"/>
    <property type="match status" value="1"/>
</dbReference>
<evidence type="ECO:0000256" key="5">
    <source>
        <dbReference type="ARBA" id="ARBA00022984"/>
    </source>
</evidence>
<gene>
    <name evidence="12" type="ORF">A3H26_00240</name>
</gene>
<dbReference type="Proteomes" id="UP000177763">
    <property type="component" value="Unassembled WGS sequence"/>
</dbReference>
<evidence type="ECO:0000313" key="12">
    <source>
        <dbReference type="EMBL" id="OGC56358.1"/>
    </source>
</evidence>
<evidence type="ECO:0000256" key="8">
    <source>
        <dbReference type="PIRSR" id="PIRSR618044-2"/>
    </source>
</evidence>
<dbReference type="InterPro" id="IPR018044">
    <property type="entry name" value="Peptidase_S11"/>
</dbReference>
<dbReference type="EMBL" id="MEVN01000039">
    <property type="protein sequence ID" value="OGC56358.1"/>
    <property type="molecule type" value="Genomic_DNA"/>
</dbReference>
<evidence type="ECO:0000256" key="1">
    <source>
        <dbReference type="ARBA" id="ARBA00007164"/>
    </source>
</evidence>
<evidence type="ECO:0000313" key="13">
    <source>
        <dbReference type="Proteomes" id="UP000177763"/>
    </source>
</evidence>
<proteinExistence type="inferred from homology"/>
<comment type="similarity">
    <text evidence="1 9">Belongs to the peptidase S11 family.</text>
</comment>
<feature type="active site" description="Acyl-ester intermediate" evidence="7">
    <location>
        <position position="134"/>
    </location>
</feature>
<feature type="transmembrane region" description="Helical" evidence="10">
    <location>
        <begin position="12"/>
        <end position="35"/>
    </location>
</feature>
<dbReference type="GO" id="GO:0008360">
    <property type="term" value="P:regulation of cell shape"/>
    <property type="evidence" value="ECO:0007669"/>
    <property type="project" value="UniProtKB-KW"/>
</dbReference>
<dbReference type="GO" id="GO:0009002">
    <property type="term" value="F:serine-type D-Ala-D-Ala carboxypeptidase activity"/>
    <property type="evidence" value="ECO:0007669"/>
    <property type="project" value="InterPro"/>
</dbReference>
<keyword evidence="2" id="KW-0732">Signal</keyword>
<evidence type="ECO:0000256" key="4">
    <source>
        <dbReference type="ARBA" id="ARBA00022960"/>
    </source>
</evidence>
<dbReference type="AlphaFoldDB" id="A0A1F4VHJ1"/>
<dbReference type="PANTHER" id="PTHR21581">
    <property type="entry name" value="D-ALANYL-D-ALANINE CARBOXYPEPTIDASE"/>
    <property type="match status" value="1"/>
</dbReference>
<dbReference type="GO" id="GO:0009252">
    <property type="term" value="P:peptidoglycan biosynthetic process"/>
    <property type="evidence" value="ECO:0007669"/>
    <property type="project" value="UniProtKB-KW"/>
</dbReference>
<evidence type="ECO:0000256" key="9">
    <source>
        <dbReference type="RuleBase" id="RU004016"/>
    </source>
</evidence>